<dbReference type="GO" id="GO:0004674">
    <property type="term" value="F:protein serine/threonine kinase activity"/>
    <property type="evidence" value="ECO:0007669"/>
    <property type="project" value="UniProtKB-KW"/>
</dbReference>
<keyword evidence="3" id="KW-0418">Kinase</keyword>
<gene>
    <name evidence="3" type="ordered locus">Mmc1_3360</name>
</gene>
<dbReference type="SMART" id="SM00220">
    <property type="entry name" value="S_TKc"/>
    <property type="match status" value="1"/>
</dbReference>
<dbReference type="Proteomes" id="UP000002586">
    <property type="component" value="Chromosome"/>
</dbReference>
<dbReference type="STRING" id="156889.Mmc1_3360"/>
<reference evidence="4" key="1">
    <citation type="journal article" date="2009" name="Appl. Environ. Microbiol.">
        <title>Complete genome sequence of the chemolithoautotrophic marine magnetotactic coccus strain MC-1.</title>
        <authorList>
            <person name="Schubbe S."/>
            <person name="Williams T.J."/>
            <person name="Xie G."/>
            <person name="Kiss H.E."/>
            <person name="Brettin T.S."/>
            <person name="Martinez D."/>
            <person name="Ross C.A."/>
            <person name="Schuler D."/>
            <person name="Cox B.L."/>
            <person name="Nealson K.H."/>
            <person name="Bazylinski D.A."/>
        </authorList>
    </citation>
    <scope>NUCLEOTIDE SEQUENCE [LARGE SCALE GENOMIC DNA]</scope>
    <source>
        <strain evidence="4">ATCC BAA-1437 / JCM 17883 / MC-1</strain>
    </source>
</reference>
<accession>A0LD03</accession>
<dbReference type="AlphaFoldDB" id="A0LD03"/>
<dbReference type="InterPro" id="IPR006597">
    <property type="entry name" value="Sel1-like"/>
</dbReference>
<sequence>MHNRALPEGYTLGNYQIHAELARSSFAIVYLAFHASGPVVVKEFMPQLPVHRDSLGGISVRADNQAAYAAQRQRFRYETQLLAHLKHPSIPPLLDHFDALGSSYMVLRYVQGEDLESLAKRRFLNEWEILQLLSPICQALSQLHELGQSHLNLRPSTLLIQPDGQPMLTNFGSAWSMGSLQRGEANFHFDRGYSALEMHTGEGVGPASDLYTLGATLHRLLVGEPPINSVVRHLYRNDYGEDPYRALRRRYLDLFSPALLEAVDCALTLDVAQRPADIQQWLERFDLHQPAPELPRPHPQLLAGDHYYRMKHRDEAQLAYMEAAQDGAHAAHRATAQLRLRSSTQEALQAARDHLFAGSAAGDLEATVQLAKLLKEHPQLGSRGMTAATFYKQAAQQGHSKAMYRYAMEKFTQALSDQIGSPALDQAINWLWHAALAGFDEAQWALAQDLDAGLIPCNENEAHHWLTYAAHQGWIDAQLRLAKKALQGTPPHIPPDPKGACYWYQAAAESGEVEAQLALAELLMRGRGTPRNTAEALYWRQQAALQGSRQAHFLLAMQYYSGNGVPKNLATARRGFESLALGGHGPAQKMLAQMLMRGEGVMRNRLQARHWYREAAKAGVHGAQEALQRMQRPTAPPGPKQSKPRGQRVAPTPKTE</sequence>
<dbReference type="Pfam" id="PF08238">
    <property type="entry name" value="Sel1"/>
    <property type="match status" value="6"/>
</dbReference>
<reference evidence="3 4" key="2">
    <citation type="journal article" date="2012" name="Int. J. Syst. Evol. Microbiol.">
        <title>Magnetococcus marinus gen. nov., sp. nov., a marine, magnetotactic bacterium that represents a novel lineage (Magnetococcaceae fam. nov.; Magnetococcales ord. nov.) at the base of the Alphaproteobacteria.</title>
        <authorList>
            <person name="Bazylinski D.A."/>
            <person name="Williams T.J."/>
            <person name="Lefevre C.T."/>
            <person name="Berg R.J."/>
            <person name="Zhang C.L."/>
            <person name="Bowser S.S."/>
            <person name="Dean A.J."/>
            <person name="Beveridge T.J."/>
        </authorList>
    </citation>
    <scope>NUCLEOTIDE SEQUENCE [LARGE SCALE GENOMIC DNA]</scope>
    <source>
        <strain evidence="4">ATCC BAA-1437 / JCM 17883 / MC-1</strain>
    </source>
</reference>
<dbReference type="RefSeq" id="WP_011714905.1">
    <property type="nucleotide sequence ID" value="NC_008576.1"/>
</dbReference>
<dbReference type="OrthoDB" id="112232at2"/>
<proteinExistence type="predicted"/>
<dbReference type="PANTHER" id="PTHR11102:SF160">
    <property type="entry name" value="ERAD-ASSOCIATED E3 UBIQUITIN-PROTEIN LIGASE COMPONENT HRD3"/>
    <property type="match status" value="1"/>
</dbReference>
<dbReference type="Gene3D" id="1.10.510.10">
    <property type="entry name" value="Transferase(Phosphotransferase) domain 1"/>
    <property type="match status" value="1"/>
</dbReference>
<dbReference type="eggNOG" id="COG0790">
    <property type="taxonomic scope" value="Bacteria"/>
</dbReference>
<dbReference type="Pfam" id="PF00069">
    <property type="entry name" value="Pkinase"/>
    <property type="match status" value="1"/>
</dbReference>
<organism evidence="3 4">
    <name type="scientific">Magnetococcus marinus (strain ATCC BAA-1437 / JCM 17883 / MC-1)</name>
    <dbReference type="NCBI Taxonomy" id="156889"/>
    <lineage>
        <taxon>Bacteria</taxon>
        <taxon>Pseudomonadati</taxon>
        <taxon>Pseudomonadota</taxon>
        <taxon>Magnetococcia</taxon>
        <taxon>Magnetococcales</taxon>
        <taxon>Magnetococcaceae</taxon>
        <taxon>Magnetococcus</taxon>
    </lineage>
</organism>
<dbReference type="InterPro" id="IPR011009">
    <property type="entry name" value="Kinase-like_dom_sf"/>
</dbReference>
<dbReference type="SUPFAM" id="SSF56112">
    <property type="entry name" value="Protein kinase-like (PK-like)"/>
    <property type="match status" value="1"/>
</dbReference>
<dbReference type="PANTHER" id="PTHR11102">
    <property type="entry name" value="SEL-1-LIKE PROTEIN"/>
    <property type="match status" value="1"/>
</dbReference>
<dbReference type="InterPro" id="IPR011990">
    <property type="entry name" value="TPR-like_helical_dom_sf"/>
</dbReference>
<protein>
    <submittedName>
        <fullName evidence="3">Serine/threonine protein kinase</fullName>
    </submittedName>
</protein>
<feature type="domain" description="Protein kinase" evidence="2">
    <location>
        <begin position="15"/>
        <end position="301"/>
    </location>
</feature>
<dbReference type="eggNOG" id="COG0515">
    <property type="taxonomic scope" value="Bacteria"/>
</dbReference>
<evidence type="ECO:0000313" key="4">
    <source>
        <dbReference type="Proteomes" id="UP000002586"/>
    </source>
</evidence>
<dbReference type="GO" id="GO:0005524">
    <property type="term" value="F:ATP binding"/>
    <property type="evidence" value="ECO:0007669"/>
    <property type="project" value="InterPro"/>
</dbReference>
<dbReference type="PROSITE" id="PS50011">
    <property type="entry name" value="PROTEIN_KINASE_DOM"/>
    <property type="match status" value="1"/>
</dbReference>
<dbReference type="SMART" id="SM00671">
    <property type="entry name" value="SEL1"/>
    <property type="match status" value="5"/>
</dbReference>
<keyword evidence="3" id="KW-0808">Transferase</keyword>
<dbReference type="CDD" id="cd14014">
    <property type="entry name" value="STKc_PknB_like"/>
    <property type="match status" value="1"/>
</dbReference>
<dbReference type="EMBL" id="CP000471">
    <property type="protein sequence ID" value="ABK45846.1"/>
    <property type="molecule type" value="Genomic_DNA"/>
</dbReference>
<evidence type="ECO:0000259" key="2">
    <source>
        <dbReference type="PROSITE" id="PS50011"/>
    </source>
</evidence>
<dbReference type="Gene3D" id="3.30.200.20">
    <property type="entry name" value="Phosphorylase Kinase, domain 1"/>
    <property type="match status" value="1"/>
</dbReference>
<keyword evidence="4" id="KW-1185">Reference proteome</keyword>
<dbReference type="KEGG" id="mgm:Mmc1_3360"/>
<dbReference type="SUPFAM" id="SSF81901">
    <property type="entry name" value="HCP-like"/>
    <property type="match status" value="2"/>
</dbReference>
<dbReference type="InterPro" id="IPR050767">
    <property type="entry name" value="Sel1_AlgK"/>
</dbReference>
<name>A0LD03_MAGMM</name>
<dbReference type="HOGENOM" id="CLU_413220_0_0_5"/>
<evidence type="ECO:0000256" key="1">
    <source>
        <dbReference type="SAM" id="MobiDB-lite"/>
    </source>
</evidence>
<dbReference type="Gene3D" id="1.25.40.10">
    <property type="entry name" value="Tetratricopeptide repeat domain"/>
    <property type="match status" value="2"/>
</dbReference>
<dbReference type="InterPro" id="IPR000719">
    <property type="entry name" value="Prot_kinase_dom"/>
</dbReference>
<feature type="region of interest" description="Disordered" evidence="1">
    <location>
        <begin position="620"/>
        <end position="656"/>
    </location>
</feature>
<evidence type="ECO:0000313" key="3">
    <source>
        <dbReference type="EMBL" id="ABK45846.1"/>
    </source>
</evidence>
<keyword evidence="3" id="KW-0723">Serine/threonine-protein kinase</keyword>